<comment type="caution">
    <text evidence="2">The sequence shown here is derived from an EMBL/GenBank/DDBJ whole genome shotgun (WGS) entry which is preliminary data.</text>
</comment>
<dbReference type="CDD" id="cd13540">
    <property type="entry name" value="PBP2_ModA_WtpA"/>
    <property type="match status" value="1"/>
</dbReference>
<evidence type="ECO:0000313" key="2">
    <source>
        <dbReference type="EMBL" id="MPM66848.1"/>
    </source>
</evidence>
<dbReference type="Gene3D" id="3.40.190.10">
    <property type="entry name" value="Periplasmic binding protein-like II"/>
    <property type="match status" value="2"/>
</dbReference>
<proteinExistence type="inferred from homology"/>
<reference evidence="2" key="1">
    <citation type="submission" date="2019-08" db="EMBL/GenBank/DDBJ databases">
        <authorList>
            <person name="Kucharzyk K."/>
            <person name="Murdoch R.W."/>
            <person name="Higgins S."/>
            <person name="Loffler F."/>
        </authorList>
    </citation>
    <scope>NUCLEOTIDE SEQUENCE</scope>
</reference>
<dbReference type="PANTHER" id="PTHR30632">
    <property type="entry name" value="MOLYBDATE-BINDING PERIPLASMIC PROTEIN"/>
    <property type="match status" value="1"/>
</dbReference>
<dbReference type="GO" id="GO:0030973">
    <property type="term" value="F:molybdate ion binding"/>
    <property type="evidence" value="ECO:0007669"/>
    <property type="project" value="TreeGrafter"/>
</dbReference>
<gene>
    <name evidence="2" type="ORF">SDC9_113760</name>
</gene>
<evidence type="ECO:0008006" key="3">
    <source>
        <dbReference type="Google" id="ProtNLM"/>
    </source>
</evidence>
<dbReference type="Pfam" id="PF13531">
    <property type="entry name" value="SBP_bac_11"/>
    <property type="match status" value="1"/>
</dbReference>
<organism evidence="2">
    <name type="scientific">bioreactor metagenome</name>
    <dbReference type="NCBI Taxonomy" id="1076179"/>
    <lineage>
        <taxon>unclassified sequences</taxon>
        <taxon>metagenomes</taxon>
        <taxon>ecological metagenomes</taxon>
    </lineage>
</organism>
<dbReference type="AlphaFoldDB" id="A0A645BNZ9"/>
<protein>
    <recommendedName>
        <fullName evidence="3">Tungstate-binding protein TupA</fullName>
    </recommendedName>
</protein>
<comment type="similarity">
    <text evidence="1">Belongs to the bacterial solute-binding protein 1 family. WtpA subfamily.</text>
</comment>
<accession>A0A645BNZ9</accession>
<sequence length="205" mass="22766">MYGPKSKYKDEVNTKNWTKVMMRPDVRWGHSEPDADPCGYRSLLVLQLAEKYYGDKGLYERAMKDPQRAVRQKAIELVAMVESGAMDYAFEYKSVAVQHKLNYVELPKEINLMDPSNAKDYATVSVELAGKEPGKKMTVKGEPIVYGLTIPKTAPNSKGAMDFVKFVLDPKGGLPVFQNMGQDVVGPSAFGDTSNVPAEVKPLLK</sequence>
<dbReference type="PANTHER" id="PTHR30632:SF16">
    <property type="entry name" value="MOLYBDATE_TUNGSTATE-BINDING PROTEIN WTPA"/>
    <property type="match status" value="1"/>
</dbReference>
<name>A0A645BNZ9_9ZZZZ</name>
<dbReference type="SUPFAM" id="SSF53850">
    <property type="entry name" value="Periplasmic binding protein-like II"/>
    <property type="match status" value="1"/>
</dbReference>
<dbReference type="InterPro" id="IPR050682">
    <property type="entry name" value="ModA/WtpA"/>
</dbReference>
<dbReference type="EMBL" id="VSSQ01021333">
    <property type="protein sequence ID" value="MPM66848.1"/>
    <property type="molecule type" value="Genomic_DNA"/>
</dbReference>
<evidence type="ECO:0000256" key="1">
    <source>
        <dbReference type="ARBA" id="ARBA00009438"/>
    </source>
</evidence>
<dbReference type="GO" id="GO:0015689">
    <property type="term" value="P:molybdate ion transport"/>
    <property type="evidence" value="ECO:0007669"/>
    <property type="project" value="TreeGrafter"/>
</dbReference>